<organism evidence="2 3">
    <name type="scientific">Eiseniibacteriota bacterium</name>
    <dbReference type="NCBI Taxonomy" id="2212470"/>
    <lineage>
        <taxon>Bacteria</taxon>
        <taxon>Candidatus Eiseniibacteriota</taxon>
    </lineage>
</organism>
<dbReference type="PANTHER" id="PTHR36503:SF1">
    <property type="entry name" value="BLR2520 PROTEIN"/>
    <property type="match status" value="1"/>
</dbReference>
<evidence type="ECO:0000313" key="2">
    <source>
        <dbReference type="EMBL" id="NNF05400.1"/>
    </source>
</evidence>
<reference evidence="2 3" key="1">
    <citation type="submission" date="2020-03" db="EMBL/GenBank/DDBJ databases">
        <title>Metabolic flexibility allows generalist bacteria to become dominant in a frequently disturbed ecosystem.</title>
        <authorList>
            <person name="Chen Y.-J."/>
            <person name="Leung P.M."/>
            <person name="Bay S.K."/>
            <person name="Hugenholtz P."/>
            <person name="Kessler A.J."/>
            <person name="Shelley G."/>
            <person name="Waite D.W."/>
            <person name="Cook P.L."/>
            <person name="Greening C."/>
        </authorList>
    </citation>
    <scope>NUCLEOTIDE SEQUENCE [LARGE SCALE GENOMIC DNA]</scope>
    <source>
        <strain evidence="2">SS_bin_28</strain>
    </source>
</reference>
<dbReference type="AlphaFoldDB" id="A0A7Y2E8M4"/>
<accession>A0A7Y2E8M4</accession>
<dbReference type="InterPro" id="IPR029068">
    <property type="entry name" value="Glyas_Bleomycin-R_OHBP_Dase"/>
</dbReference>
<evidence type="ECO:0000313" key="3">
    <source>
        <dbReference type="Proteomes" id="UP000547674"/>
    </source>
</evidence>
<feature type="domain" description="VOC" evidence="1">
    <location>
        <begin position="4"/>
        <end position="125"/>
    </location>
</feature>
<dbReference type="InterPro" id="IPR037523">
    <property type="entry name" value="VOC_core"/>
</dbReference>
<dbReference type="Gene3D" id="3.10.180.10">
    <property type="entry name" value="2,3-Dihydroxybiphenyl 1,2-Dioxygenase, domain 1"/>
    <property type="match status" value="1"/>
</dbReference>
<evidence type="ECO:0000259" key="1">
    <source>
        <dbReference type="PROSITE" id="PS51819"/>
    </source>
</evidence>
<dbReference type="EMBL" id="JABDJR010000052">
    <property type="protein sequence ID" value="NNF05400.1"/>
    <property type="molecule type" value="Genomic_DNA"/>
</dbReference>
<dbReference type="InterPro" id="IPR004360">
    <property type="entry name" value="Glyas_Fos-R_dOase_dom"/>
</dbReference>
<dbReference type="SUPFAM" id="SSF54593">
    <property type="entry name" value="Glyoxalase/Bleomycin resistance protein/Dihydroxybiphenyl dioxygenase"/>
    <property type="match status" value="1"/>
</dbReference>
<dbReference type="Pfam" id="PF00903">
    <property type="entry name" value="Glyoxalase"/>
    <property type="match status" value="1"/>
</dbReference>
<dbReference type="PANTHER" id="PTHR36503">
    <property type="entry name" value="BLR2520 PROTEIN"/>
    <property type="match status" value="1"/>
</dbReference>
<comment type="caution">
    <text evidence="2">The sequence shown here is derived from an EMBL/GenBank/DDBJ whole genome shotgun (WGS) entry which is preliminary data.</text>
</comment>
<dbReference type="PROSITE" id="PS51819">
    <property type="entry name" value="VOC"/>
    <property type="match status" value="1"/>
</dbReference>
<sequence length="128" mass="13833">MQPTVSYITLATNDIPKAVAFYRDVFGMATGKETDTYAFLKSPGAMLALYHRKHWRSLTGTPAPAMVGGVLVSLNVGSETEVNAIIERATAQGSLVQSDATATEWGGYNGMIQTPEGHLWEIVFNPNL</sequence>
<dbReference type="Proteomes" id="UP000547674">
    <property type="component" value="Unassembled WGS sequence"/>
</dbReference>
<gene>
    <name evidence="2" type="ORF">HKN21_01440</name>
</gene>
<protein>
    <submittedName>
        <fullName evidence="2">VOC family protein</fullName>
    </submittedName>
</protein>
<proteinExistence type="predicted"/>
<name>A0A7Y2E8M4_UNCEI</name>